<dbReference type="Pfam" id="PF04405">
    <property type="entry name" value="ScdA_N"/>
    <property type="match status" value="1"/>
</dbReference>
<comment type="subcellular location">
    <subcellularLocation>
        <location evidence="1">Cytoplasm</location>
    </subcellularLocation>
</comment>
<reference evidence="6 7" key="1">
    <citation type="submission" date="2017-10" db="EMBL/GenBank/DDBJ databases">
        <title>Draft genome of Longimonas halophila.</title>
        <authorList>
            <person name="Goh K.M."/>
            <person name="Shamsir M.S."/>
            <person name="Lim S.W."/>
        </authorList>
    </citation>
    <scope>NUCLEOTIDE SEQUENCE [LARGE SCALE GENOMIC DNA]</scope>
    <source>
        <strain evidence="6 7">KCTC 42399</strain>
    </source>
</reference>
<proteinExistence type="predicted"/>
<dbReference type="Gene3D" id="1.20.120.520">
    <property type="entry name" value="nmb1532 protein domain like"/>
    <property type="match status" value="1"/>
</dbReference>
<name>A0A2H3P8E4_9BACT</name>
<dbReference type="PANTHER" id="PTHR36438:SF1">
    <property type="entry name" value="IRON-SULFUR CLUSTER REPAIR PROTEIN YTFE"/>
    <property type="match status" value="1"/>
</dbReference>
<evidence type="ECO:0000256" key="1">
    <source>
        <dbReference type="ARBA" id="ARBA00004496"/>
    </source>
</evidence>
<dbReference type="Pfam" id="PF01814">
    <property type="entry name" value="Hemerythrin"/>
    <property type="match status" value="1"/>
</dbReference>
<dbReference type="GO" id="GO:0046872">
    <property type="term" value="F:metal ion binding"/>
    <property type="evidence" value="ECO:0007669"/>
    <property type="project" value="UniProtKB-KW"/>
</dbReference>
<dbReference type="Proteomes" id="UP000221024">
    <property type="component" value="Unassembled WGS sequence"/>
</dbReference>
<dbReference type="EMBL" id="PDEP01000004">
    <property type="protein sequence ID" value="PEN07975.1"/>
    <property type="molecule type" value="Genomic_DNA"/>
</dbReference>
<organism evidence="6 7">
    <name type="scientific">Longimonas halophila</name>
    <dbReference type="NCBI Taxonomy" id="1469170"/>
    <lineage>
        <taxon>Bacteria</taxon>
        <taxon>Pseudomonadati</taxon>
        <taxon>Rhodothermota</taxon>
        <taxon>Rhodothermia</taxon>
        <taxon>Rhodothermales</taxon>
        <taxon>Salisaetaceae</taxon>
        <taxon>Longimonas</taxon>
    </lineage>
</organism>
<gene>
    <name evidence="6" type="primary">ric</name>
    <name evidence="6" type="ORF">CRI93_05895</name>
</gene>
<keyword evidence="4" id="KW-0408">Iron</keyword>
<dbReference type="InterPro" id="IPR012312">
    <property type="entry name" value="Hemerythrin-like"/>
</dbReference>
<dbReference type="RefSeq" id="WP_098061699.1">
    <property type="nucleotide sequence ID" value="NZ_PDEP01000004.1"/>
</dbReference>
<evidence type="ECO:0000256" key="4">
    <source>
        <dbReference type="ARBA" id="ARBA00023004"/>
    </source>
</evidence>
<dbReference type="AlphaFoldDB" id="A0A2H3P8E4"/>
<keyword evidence="7" id="KW-1185">Reference proteome</keyword>
<evidence type="ECO:0000259" key="5">
    <source>
        <dbReference type="Pfam" id="PF01814"/>
    </source>
</evidence>
<accession>A0A2H3P8E4</accession>
<evidence type="ECO:0000313" key="6">
    <source>
        <dbReference type="EMBL" id="PEN07975.1"/>
    </source>
</evidence>
<feature type="domain" description="Hemerythrin-like" evidence="5">
    <location>
        <begin position="86"/>
        <end position="233"/>
    </location>
</feature>
<dbReference type="GO" id="GO:0005737">
    <property type="term" value="C:cytoplasm"/>
    <property type="evidence" value="ECO:0007669"/>
    <property type="project" value="UniProtKB-SubCell"/>
</dbReference>
<keyword evidence="2" id="KW-0963">Cytoplasm</keyword>
<dbReference type="PANTHER" id="PTHR36438">
    <property type="entry name" value="IRON-SULFUR CLUSTER REPAIR PROTEIN YTFE"/>
    <property type="match status" value="1"/>
</dbReference>
<dbReference type="NCBIfam" id="TIGR03652">
    <property type="entry name" value="FeS_repair_RIC"/>
    <property type="match status" value="1"/>
</dbReference>
<keyword evidence="3" id="KW-0479">Metal-binding</keyword>
<dbReference type="InterPro" id="IPR019903">
    <property type="entry name" value="RIC_family"/>
</dbReference>
<dbReference type="OrthoDB" id="9797132at2"/>
<sequence length="238" mass="26621">MDTISPDTLVADLVSAQPRYARIFEELGIDYCCGGERPLRKACAEQGLEPKTVVRMLSAHSAAQSAPDADAAPKTDWTRASLSDLITHIEKTHHAYLRGELPRLDELLTKVTHVHGADLPWLRRAKQVFDTMASDLYAHMEKEETVVFPFIRRLEDGEATAPPVGMDSDPMALMEHEHDEAGNALKELQALSNDFSMPRGACGTLRATINGLQLLQKDMFQHVHKENNILFRRARVLQ</sequence>
<evidence type="ECO:0000256" key="2">
    <source>
        <dbReference type="ARBA" id="ARBA00022490"/>
    </source>
</evidence>
<protein>
    <submittedName>
        <fullName evidence="6">Iron-sulfur cluster repair di-iron protein</fullName>
    </submittedName>
</protein>
<evidence type="ECO:0000313" key="7">
    <source>
        <dbReference type="Proteomes" id="UP000221024"/>
    </source>
</evidence>
<comment type="caution">
    <text evidence="6">The sequence shown here is derived from an EMBL/GenBank/DDBJ whole genome shotgun (WGS) entry which is preliminary data.</text>
</comment>
<evidence type="ECO:0000256" key="3">
    <source>
        <dbReference type="ARBA" id="ARBA00022723"/>
    </source>
</evidence>